<feature type="binding site" evidence="15">
    <location>
        <position position="452"/>
    </location>
    <ligand>
        <name>Zn(2+)</name>
        <dbReference type="ChEBI" id="CHEBI:29105"/>
        <note>catalytic</note>
    </ligand>
</feature>
<keyword evidence="9 15" id="KW-0862">Zinc</keyword>
<feature type="transmembrane region" description="Helical" evidence="15">
    <location>
        <begin position="36"/>
        <end position="55"/>
    </location>
</feature>
<dbReference type="SUPFAM" id="SSF140990">
    <property type="entry name" value="FtsH protease domain-like"/>
    <property type="match status" value="1"/>
</dbReference>
<dbReference type="InterPro" id="IPR037219">
    <property type="entry name" value="Peptidase_M41-like"/>
</dbReference>
<dbReference type="InterPro" id="IPR003959">
    <property type="entry name" value="ATPase_AAA_core"/>
</dbReference>
<evidence type="ECO:0000256" key="12">
    <source>
        <dbReference type="ARBA" id="ARBA00023049"/>
    </source>
</evidence>
<evidence type="ECO:0000256" key="16">
    <source>
        <dbReference type="RuleBase" id="RU003651"/>
    </source>
</evidence>
<keyword evidence="4 15" id="KW-0645">Protease</keyword>
<dbReference type="InterPro" id="IPR027417">
    <property type="entry name" value="P-loop_NTPase"/>
</dbReference>
<evidence type="ECO:0000256" key="17">
    <source>
        <dbReference type="SAM" id="MobiDB-lite"/>
    </source>
</evidence>
<dbReference type="InterPro" id="IPR003960">
    <property type="entry name" value="ATPase_AAA_CS"/>
</dbReference>
<dbReference type="Gene3D" id="1.10.8.60">
    <property type="match status" value="1"/>
</dbReference>
<dbReference type="RefSeq" id="WP_049717857.1">
    <property type="nucleotide sequence ID" value="NZ_LFXA01000014.1"/>
</dbReference>
<dbReference type="PANTHER" id="PTHR23076:SF97">
    <property type="entry name" value="ATP-DEPENDENT ZINC METALLOPROTEASE YME1L1"/>
    <property type="match status" value="1"/>
</dbReference>
<feature type="active site" evidence="15">
    <location>
        <position position="453"/>
    </location>
</feature>
<dbReference type="EMBL" id="LFXA01000014">
    <property type="protein sequence ID" value="KNB50460.1"/>
    <property type="molecule type" value="Genomic_DNA"/>
</dbReference>
<feature type="binding site" evidence="15">
    <location>
        <position position="528"/>
    </location>
    <ligand>
        <name>Zn(2+)</name>
        <dbReference type="ChEBI" id="CHEBI:29105"/>
        <note>catalytic</note>
    </ligand>
</feature>
<dbReference type="Pfam" id="PF17862">
    <property type="entry name" value="AAA_lid_3"/>
    <property type="match status" value="1"/>
</dbReference>
<dbReference type="FunFam" id="1.10.8.60:FF:000001">
    <property type="entry name" value="ATP-dependent zinc metalloprotease FtsH"/>
    <property type="match status" value="1"/>
</dbReference>
<dbReference type="FunFam" id="1.20.58.760:FF:000001">
    <property type="entry name" value="ATP-dependent zinc metalloprotease FtsH"/>
    <property type="match status" value="1"/>
</dbReference>
<feature type="binding site" evidence="15">
    <location>
        <position position="456"/>
    </location>
    <ligand>
        <name>Zn(2+)</name>
        <dbReference type="ChEBI" id="CHEBI:29105"/>
        <note>catalytic</note>
    </ligand>
</feature>
<evidence type="ECO:0000256" key="10">
    <source>
        <dbReference type="ARBA" id="ARBA00022840"/>
    </source>
</evidence>
<comment type="similarity">
    <text evidence="14 15">In the central section; belongs to the AAA ATPase family.</text>
</comment>
<dbReference type="GO" id="GO:0004176">
    <property type="term" value="F:ATP-dependent peptidase activity"/>
    <property type="evidence" value="ECO:0007669"/>
    <property type="project" value="InterPro"/>
</dbReference>
<evidence type="ECO:0000256" key="13">
    <source>
        <dbReference type="ARBA" id="ARBA00023136"/>
    </source>
</evidence>
<dbReference type="Pfam" id="PF01434">
    <property type="entry name" value="Peptidase_M41"/>
    <property type="match status" value="1"/>
</dbReference>
<dbReference type="STRING" id="1678637.AC230_21015"/>
<dbReference type="Pfam" id="PF00004">
    <property type="entry name" value="AAA"/>
    <property type="match status" value="1"/>
</dbReference>
<evidence type="ECO:0000256" key="7">
    <source>
        <dbReference type="ARBA" id="ARBA00022741"/>
    </source>
</evidence>
<gene>
    <name evidence="15" type="primary">ftsH</name>
    <name evidence="19" type="ORF">AC230_21015</name>
</gene>
<keyword evidence="19" id="KW-0131">Cell cycle</keyword>
<dbReference type="GO" id="GO:0016887">
    <property type="term" value="F:ATP hydrolysis activity"/>
    <property type="evidence" value="ECO:0007669"/>
    <property type="project" value="UniProtKB-UniRule"/>
</dbReference>
<evidence type="ECO:0000256" key="15">
    <source>
        <dbReference type="HAMAP-Rule" id="MF_01458"/>
    </source>
</evidence>
<evidence type="ECO:0000256" key="9">
    <source>
        <dbReference type="ARBA" id="ARBA00022833"/>
    </source>
</evidence>
<feature type="compositionally biased region" description="Pro residues" evidence="17">
    <location>
        <begin position="15"/>
        <end position="31"/>
    </location>
</feature>
<dbReference type="FunFam" id="3.40.50.300:FF:000001">
    <property type="entry name" value="ATP-dependent zinc metalloprotease FtsH"/>
    <property type="match status" value="1"/>
</dbReference>
<comment type="caution">
    <text evidence="19">The sequence shown here is derived from an EMBL/GenBank/DDBJ whole genome shotgun (WGS) entry which is preliminary data.</text>
</comment>
<dbReference type="InterPro" id="IPR000642">
    <property type="entry name" value="Peptidase_M41"/>
</dbReference>
<dbReference type="SMART" id="SM00382">
    <property type="entry name" value="AAA"/>
    <property type="match status" value="1"/>
</dbReference>
<feature type="domain" description="AAA+ ATPase" evidence="18">
    <location>
        <begin position="221"/>
        <end position="361"/>
    </location>
</feature>
<dbReference type="InterPro" id="IPR011546">
    <property type="entry name" value="Pept_M41_FtsH_extracell"/>
</dbReference>
<dbReference type="GO" id="GO:0005886">
    <property type="term" value="C:plasma membrane"/>
    <property type="evidence" value="ECO:0007669"/>
    <property type="project" value="UniProtKB-SubCell"/>
</dbReference>
<keyword evidence="5 15" id="KW-0812">Transmembrane</keyword>
<proteinExistence type="inferred from homology"/>
<dbReference type="GO" id="GO:0051301">
    <property type="term" value="P:cell division"/>
    <property type="evidence" value="ECO:0007669"/>
    <property type="project" value="UniProtKB-KW"/>
</dbReference>
<dbReference type="HAMAP" id="MF_01458">
    <property type="entry name" value="FtsH"/>
    <property type="match status" value="1"/>
</dbReference>
<keyword evidence="19" id="KW-0132">Cell division</keyword>
<accession>A0A0K9XAL2</accession>
<protein>
    <recommendedName>
        <fullName evidence="15">ATP-dependent zinc metalloprotease FtsH</fullName>
        <ecNumber evidence="15">3.4.24.-</ecNumber>
    </recommendedName>
</protein>
<keyword evidence="20" id="KW-1185">Reference proteome</keyword>
<comment type="subcellular location">
    <subcellularLocation>
        <location evidence="15">Cell membrane</location>
        <topology evidence="15">Multi-pass membrane protein</topology>
        <orientation evidence="15">Cytoplasmic side</orientation>
    </subcellularLocation>
    <subcellularLocation>
        <location evidence="1">Membrane</location>
    </subcellularLocation>
</comment>
<keyword evidence="12 15" id="KW-0482">Metalloprotease</keyword>
<evidence type="ECO:0000256" key="2">
    <source>
        <dbReference type="ARBA" id="ARBA00010044"/>
    </source>
</evidence>
<dbReference type="SUPFAM" id="SSF52540">
    <property type="entry name" value="P-loop containing nucleoside triphosphate hydrolases"/>
    <property type="match status" value="1"/>
</dbReference>
<organism evidence="19 20">
    <name type="scientific">Streptomyces caatingaensis</name>
    <dbReference type="NCBI Taxonomy" id="1678637"/>
    <lineage>
        <taxon>Bacteria</taxon>
        <taxon>Bacillati</taxon>
        <taxon>Actinomycetota</taxon>
        <taxon>Actinomycetes</taxon>
        <taxon>Kitasatosporales</taxon>
        <taxon>Streptomycetaceae</taxon>
        <taxon>Streptomyces</taxon>
    </lineage>
</organism>
<dbReference type="GO" id="GO:0005524">
    <property type="term" value="F:ATP binding"/>
    <property type="evidence" value="ECO:0007669"/>
    <property type="project" value="UniProtKB-UniRule"/>
</dbReference>
<feature type="transmembrane region" description="Helical" evidence="15">
    <location>
        <begin position="136"/>
        <end position="155"/>
    </location>
</feature>
<dbReference type="CDD" id="cd19501">
    <property type="entry name" value="RecA-like_FtsH"/>
    <property type="match status" value="1"/>
</dbReference>
<name>A0A0K9XAL2_9ACTN</name>
<dbReference type="GO" id="GO:0006508">
    <property type="term" value="P:proteolysis"/>
    <property type="evidence" value="ECO:0007669"/>
    <property type="project" value="UniProtKB-KW"/>
</dbReference>
<evidence type="ECO:0000256" key="4">
    <source>
        <dbReference type="ARBA" id="ARBA00022670"/>
    </source>
</evidence>
<dbReference type="GO" id="GO:0008270">
    <property type="term" value="F:zinc ion binding"/>
    <property type="evidence" value="ECO:0007669"/>
    <property type="project" value="UniProtKB-UniRule"/>
</dbReference>
<dbReference type="InterPro" id="IPR005936">
    <property type="entry name" value="FtsH"/>
</dbReference>
<dbReference type="PATRIC" id="fig|1678637.3.peg.4503"/>
<dbReference type="Gene3D" id="3.40.50.300">
    <property type="entry name" value="P-loop containing nucleotide triphosphate hydrolases"/>
    <property type="match status" value="1"/>
</dbReference>
<reference evidence="20" key="1">
    <citation type="submission" date="2015-07" db="EMBL/GenBank/DDBJ databases">
        <title>Draft genome sequence of Streptomyces sp. CMAA 1322, a bacterium isolated from Caatinga biome, from dry forest semiarid of Brazil.</title>
        <authorList>
            <person name="Santos S.N."/>
            <person name="Gacesa R."/>
            <person name="Taketani R.G."/>
            <person name="Long P.F."/>
            <person name="Melo I.S."/>
        </authorList>
    </citation>
    <scope>NUCLEOTIDE SEQUENCE [LARGE SCALE GENOMIC DNA]</scope>
    <source>
        <strain evidence="20">CMAA 1322</strain>
    </source>
</reference>
<feature type="region of interest" description="Disordered" evidence="17">
    <location>
        <begin position="7"/>
        <end position="31"/>
    </location>
</feature>
<sequence length="639" mass="67677">MITRIRLPHRHLAPPGHPGPPPEPPRRPAPPPSTPWGRWILAFVLVMFVVVLLIARGLPGEKSRQVSYSDFVAKVNAGQVRSVDVGSNGSVNGRLKDGTQFTSQLPTALGTGQLQQQLQSHDVQITATTSGGGNPWLSVLLAFLPLLLLGAFFLWGARRAAGSLTGGISAIGRSRAKIIEAERPTAGFADVAGYDGVKQEISEVVDFLRSPERYARAGAKGPRGVIMVGPPGTGKTLLARAVAGEADVPFLSVTGSAFVEMFVGVGASRVRDLFDEARKRAPSIIFIDEIDAVGGRRGGAGRVGGNDEREQTLNQLLAEMDGFDPRSGIVVLAATNRPDALDPALLRPGRFDRQVTVPLPNQAERAAILAVHARGKTLDPGVDLTTVARGTPGFSGADLANLVNEAAINAVRADRAVITAQDLDTARDRVLLGRRETSNALLPEERRSVAVHESGHALVAALCEHADPVAKVTILPAGVSLGVTEQLPEAERHLYSEAYLTDLLAVRLGGRAAELVVFGEGSTGAANDLAGATLIATRMVREFGLSAALGPVGYGSSTPQFLGESMEDLQHRPYSEQTQRIVDEEVARLLAHAEQRAVTMLREHRPALDRLAELLVAKETVDGAVVLEVLRGEPGPAAS</sequence>
<evidence type="ECO:0000256" key="1">
    <source>
        <dbReference type="ARBA" id="ARBA00004370"/>
    </source>
</evidence>
<keyword evidence="8 15" id="KW-0378">Hydrolase</keyword>
<dbReference type="InterPro" id="IPR003593">
    <property type="entry name" value="AAA+_ATPase"/>
</dbReference>
<dbReference type="PROSITE" id="PS00674">
    <property type="entry name" value="AAA"/>
    <property type="match status" value="1"/>
</dbReference>
<evidence type="ECO:0000313" key="19">
    <source>
        <dbReference type="EMBL" id="KNB50460.1"/>
    </source>
</evidence>
<dbReference type="GO" id="GO:0030163">
    <property type="term" value="P:protein catabolic process"/>
    <property type="evidence" value="ECO:0007669"/>
    <property type="project" value="UniProtKB-UniRule"/>
</dbReference>
<dbReference type="Gene3D" id="1.20.58.760">
    <property type="entry name" value="Peptidase M41"/>
    <property type="match status" value="1"/>
</dbReference>
<comment type="subunit">
    <text evidence="15">Homohexamer.</text>
</comment>
<evidence type="ECO:0000256" key="8">
    <source>
        <dbReference type="ARBA" id="ARBA00022801"/>
    </source>
</evidence>
<dbReference type="Gene3D" id="3.30.720.210">
    <property type="match status" value="1"/>
</dbReference>
<dbReference type="Pfam" id="PF06480">
    <property type="entry name" value="FtsH_ext"/>
    <property type="match status" value="1"/>
</dbReference>
<dbReference type="Proteomes" id="UP000037288">
    <property type="component" value="Unassembled WGS sequence"/>
</dbReference>
<keyword evidence="13 15" id="KW-0472">Membrane</keyword>
<evidence type="ECO:0000256" key="5">
    <source>
        <dbReference type="ARBA" id="ARBA00022692"/>
    </source>
</evidence>
<dbReference type="EC" id="3.4.24.-" evidence="15"/>
<comment type="similarity">
    <text evidence="16">Belongs to the AAA ATPase family.</text>
</comment>
<comment type="cofactor">
    <cofactor evidence="15">
        <name>Zn(2+)</name>
        <dbReference type="ChEBI" id="CHEBI:29105"/>
    </cofactor>
    <text evidence="15">Binds 1 zinc ion per subunit.</text>
</comment>
<evidence type="ECO:0000256" key="6">
    <source>
        <dbReference type="ARBA" id="ARBA00022723"/>
    </source>
</evidence>
<evidence type="ECO:0000313" key="20">
    <source>
        <dbReference type="Proteomes" id="UP000037288"/>
    </source>
</evidence>
<keyword evidence="3 15" id="KW-1003">Cell membrane</keyword>
<dbReference type="PANTHER" id="PTHR23076">
    <property type="entry name" value="METALLOPROTEASE M41 FTSH"/>
    <property type="match status" value="1"/>
</dbReference>
<dbReference type="NCBIfam" id="TIGR01241">
    <property type="entry name" value="FtsH_fam"/>
    <property type="match status" value="1"/>
</dbReference>
<evidence type="ECO:0000259" key="18">
    <source>
        <dbReference type="SMART" id="SM00382"/>
    </source>
</evidence>
<dbReference type="AlphaFoldDB" id="A0A0K9XAL2"/>
<evidence type="ECO:0000256" key="11">
    <source>
        <dbReference type="ARBA" id="ARBA00022989"/>
    </source>
</evidence>
<evidence type="ECO:0000256" key="3">
    <source>
        <dbReference type="ARBA" id="ARBA00022475"/>
    </source>
</evidence>
<dbReference type="InterPro" id="IPR041569">
    <property type="entry name" value="AAA_lid_3"/>
</dbReference>
<keyword evidence="6 15" id="KW-0479">Metal-binding</keyword>
<dbReference type="GO" id="GO:0004222">
    <property type="term" value="F:metalloendopeptidase activity"/>
    <property type="evidence" value="ECO:0007669"/>
    <property type="project" value="InterPro"/>
</dbReference>
<evidence type="ECO:0000256" key="14">
    <source>
        <dbReference type="ARBA" id="ARBA00061570"/>
    </source>
</evidence>
<keyword evidence="7 15" id="KW-0547">Nucleotide-binding</keyword>
<feature type="binding site" evidence="15">
    <location>
        <begin position="229"/>
        <end position="236"/>
    </location>
    <ligand>
        <name>ATP</name>
        <dbReference type="ChEBI" id="CHEBI:30616"/>
    </ligand>
</feature>
<comment type="similarity">
    <text evidence="2 15">In the C-terminal section; belongs to the peptidase M41 family.</text>
</comment>
<keyword evidence="10 15" id="KW-0067">ATP-binding</keyword>
<comment type="function">
    <text evidence="15">Acts as a processive, ATP-dependent zinc metallopeptidase for both cytoplasmic and membrane proteins. Plays a role in the quality control of integral membrane proteins.</text>
</comment>
<keyword evidence="11 15" id="KW-1133">Transmembrane helix</keyword>
<dbReference type="OrthoDB" id="9809379at2"/>